<dbReference type="Proteomes" id="UP000037269">
    <property type="component" value="Unassembled WGS sequence"/>
</dbReference>
<evidence type="ECO:0000259" key="1">
    <source>
        <dbReference type="Pfam" id="PF20254"/>
    </source>
</evidence>
<sequence>MVTINGYADKLRVEPGQKIKFMINCENHEKYQAEIVQLIHGDINPEGPGLKIKPIDTNIKKEYKGRRQKIHSGSYVHVPDDPLFRDIHSFSLQAMIWPTTPDKGVQGLLTKWNDETKAGYGLFIDKGGCLALWIGDGSGKVEKISTGKKLVERCWFFVGASFDTSTGTVTVFQKPIVETFNGRFSLRYSLEKMTAHRTEVIKLKPETENEAPFIIAGYLESKTSRKDIVKGIYNGKIDRPRLADRSLTQQEMEQCIEAPFDDLVAAWDFADNIGRNGIEEPSKIIDKSKNKLHGTTSNLPARAMTGYNWTGDEHNFIHAPDQYGAIHFHDDDLTDAQWEVDFEFDIPDNFKSGVYAAHVKAGADEDYVPFFVRPKKGTATAKIAFLIPTASYLAYANTKFHDGPLTQLMTARAPIIEQHDMYLMEHWEYGHSTYETHSDGSGTCYSSPLRPILNMRPKVKTNLSPSLWQFNADLHLVDWLTEMGYDFDVITDHDLHEEGVDLLEPYNVVLTGSHPEYYSKNMLDGIEEYQHLGGRFMYLGANGFYWIIQYSPEKPEIIEVRKKHAVNTWKAEAGELHLSFSGEYGGIWRHRGRAPQKLTGVGFVAQGFDVSSYYRRNPDSFDPRVSWIFEGVGADELIGNFGLVGGGAAGLEIDAYDLSLGTPPETMLLASSEGHTNTYNPVTEEMFSPGPGLGGAENPRVRADMTYFPTPNGGAVFSTGSIAFLGSLSYNNYDNNVSRIVGNVLNKFMLDEPLSWETEGSYQVVSSKHGI</sequence>
<proteinExistence type="predicted"/>
<reference evidence="2 3" key="1">
    <citation type="submission" date="2015-07" db="EMBL/GenBank/DDBJ databases">
        <title>Fjat-14205 dsm 2895.</title>
        <authorList>
            <person name="Liu B."/>
            <person name="Wang J."/>
            <person name="Zhu Y."/>
            <person name="Liu G."/>
            <person name="Chen Q."/>
            <person name="Chen Z."/>
            <person name="Lan J."/>
            <person name="Che J."/>
            <person name="Ge C."/>
            <person name="Shi H."/>
            <person name="Pan Z."/>
            <person name="Liu X."/>
        </authorList>
    </citation>
    <scope>NUCLEOTIDE SEQUENCE [LARGE SCALE GENOMIC DNA]</scope>
    <source>
        <strain evidence="2 3">DSM 2895</strain>
    </source>
</reference>
<name>A0A0M0H628_ANEMI</name>
<evidence type="ECO:0000313" key="2">
    <source>
        <dbReference type="EMBL" id="KON97187.1"/>
    </source>
</evidence>
<protein>
    <recommendedName>
        <fullName evidence="1">N,N-dimethylformamidase beta subunit-like C-terminal domain-containing protein</fullName>
    </recommendedName>
</protein>
<evidence type="ECO:0000313" key="3">
    <source>
        <dbReference type="Proteomes" id="UP000037269"/>
    </source>
</evidence>
<keyword evidence="3" id="KW-1185">Reference proteome</keyword>
<dbReference type="Gene3D" id="2.60.120.200">
    <property type="match status" value="1"/>
</dbReference>
<dbReference type="STRING" id="47500.AF333_18685"/>
<dbReference type="SUPFAM" id="SSF49899">
    <property type="entry name" value="Concanavalin A-like lectins/glucanases"/>
    <property type="match status" value="1"/>
</dbReference>
<dbReference type="AlphaFoldDB" id="A0A0M0H628"/>
<dbReference type="InterPro" id="IPR046540">
    <property type="entry name" value="DMFA2_C"/>
</dbReference>
<dbReference type="EMBL" id="LGUG01000004">
    <property type="protein sequence ID" value="KON97187.1"/>
    <property type="molecule type" value="Genomic_DNA"/>
</dbReference>
<comment type="caution">
    <text evidence="2">The sequence shown here is derived from an EMBL/GenBank/DDBJ whole genome shotgun (WGS) entry which is preliminary data.</text>
</comment>
<accession>A0A0M0H628</accession>
<feature type="domain" description="N,N-dimethylformamidase beta subunit-like C-terminal" evidence="1">
    <location>
        <begin position="302"/>
        <end position="735"/>
    </location>
</feature>
<gene>
    <name evidence="2" type="ORF">AF333_18685</name>
</gene>
<dbReference type="InterPro" id="IPR013320">
    <property type="entry name" value="ConA-like_dom_sf"/>
</dbReference>
<dbReference type="PATRIC" id="fig|47500.9.peg.5344"/>
<dbReference type="OrthoDB" id="505641at2"/>
<organism evidence="2 3">
    <name type="scientific">Aneurinibacillus migulanus</name>
    <name type="common">Bacillus migulanus</name>
    <dbReference type="NCBI Taxonomy" id="47500"/>
    <lineage>
        <taxon>Bacteria</taxon>
        <taxon>Bacillati</taxon>
        <taxon>Bacillota</taxon>
        <taxon>Bacilli</taxon>
        <taxon>Bacillales</taxon>
        <taxon>Paenibacillaceae</taxon>
        <taxon>Aneurinibacillus group</taxon>
        <taxon>Aneurinibacillus</taxon>
    </lineage>
</organism>
<dbReference type="Pfam" id="PF20254">
    <property type="entry name" value="DMFA2_C"/>
    <property type="match status" value="1"/>
</dbReference>